<feature type="compositionally biased region" description="Basic and acidic residues" evidence="1">
    <location>
        <begin position="113"/>
        <end position="122"/>
    </location>
</feature>
<dbReference type="Proteomes" id="UP000250140">
    <property type="component" value="Unassembled WGS sequence"/>
</dbReference>
<gene>
    <name evidence="2" type="ORF">AOQ84DRAFT_97626</name>
</gene>
<evidence type="ECO:0000313" key="2">
    <source>
        <dbReference type="EMBL" id="OCL05435.1"/>
    </source>
</evidence>
<feature type="region of interest" description="Disordered" evidence="1">
    <location>
        <begin position="1"/>
        <end position="24"/>
    </location>
</feature>
<evidence type="ECO:0000313" key="3">
    <source>
        <dbReference type="Proteomes" id="UP000250140"/>
    </source>
</evidence>
<keyword evidence="3" id="KW-1185">Reference proteome</keyword>
<feature type="region of interest" description="Disordered" evidence="1">
    <location>
        <begin position="110"/>
        <end position="138"/>
    </location>
</feature>
<feature type="compositionally biased region" description="Polar residues" evidence="1">
    <location>
        <begin position="1"/>
        <end position="10"/>
    </location>
</feature>
<dbReference type="AlphaFoldDB" id="A0A8E2JQ19"/>
<evidence type="ECO:0000256" key="1">
    <source>
        <dbReference type="SAM" id="MobiDB-lite"/>
    </source>
</evidence>
<organism evidence="2 3">
    <name type="scientific">Glonium stellatum</name>
    <dbReference type="NCBI Taxonomy" id="574774"/>
    <lineage>
        <taxon>Eukaryota</taxon>
        <taxon>Fungi</taxon>
        <taxon>Dikarya</taxon>
        <taxon>Ascomycota</taxon>
        <taxon>Pezizomycotina</taxon>
        <taxon>Dothideomycetes</taxon>
        <taxon>Pleosporomycetidae</taxon>
        <taxon>Gloniales</taxon>
        <taxon>Gloniaceae</taxon>
        <taxon>Glonium</taxon>
    </lineage>
</organism>
<reference evidence="2 3" key="1">
    <citation type="journal article" date="2016" name="Nat. Commun.">
        <title>Ectomycorrhizal ecology is imprinted in the genome of the dominant symbiotic fungus Cenococcum geophilum.</title>
        <authorList>
            <consortium name="DOE Joint Genome Institute"/>
            <person name="Peter M."/>
            <person name="Kohler A."/>
            <person name="Ohm R.A."/>
            <person name="Kuo A."/>
            <person name="Krutzmann J."/>
            <person name="Morin E."/>
            <person name="Arend M."/>
            <person name="Barry K.W."/>
            <person name="Binder M."/>
            <person name="Choi C."/>
            <person name="Clum A."/>
            <person name="Copeland A."/>
            <person name="Grisel N."/>
            <person name="Haridas S."/>
            <person name="Kipfer T."/>
            <person name="LaButti K."/>
            <person name="Lindquist E."/>
            <person name="Lipzen A."/>
            <person name="Maire R."/>
            <person name="Meier B."/>
            <person name="Mihaltcheva S."/>
            <person name="Molinier V."/>
            <person name="Murat C."/>
            <person name="Poggeler S."/>
            <person name="Quandt C.A."/>
            <person name="Sperisen C."/>
            <person name="Tritt A."/>
            <person name="Tisserant E."/>
            <person name="Crous P.W."/>
            <person name="Henrissat B."/>
            <person name="Nehls U."/>
            <person name="Egli S."/>
            <person name="Spatafora J.W."/>
            <person name="Grigoriev I.V."/>
            <person name="Martin F.M."/>
        </authorList>
    </citation>
    <scope>NUCLEOTIDE SEQUENCE [LARGE SCALE GENOMIC DNA]</scope>
    <source>
        <strain evidence="2 3">CBS 207.34</strain>
    </source>
</reference>
<dbReference type="EMBL" id="KV750287">
    <property type="protein sequence ID" value="OCL05435.1"/>
    <property type="molecule type" value="Genomic_DNA"/>
</dbReference>
<dbReference type="OrthoDB" id="5422613at2759"/>
<accession>A0A8E2JQ19</accession>
<protein>
    <submittedName>
        <fullName evidence="2">Uncharacterized protein</fullName>
    </submittedName>
</protein>
<feature type="compositionally biased region" description="Acidic residues" evidence="1">
    <location>
        <begin position="123"/>
        <end position="138"/>
    </location>
</feature>
<name>A0A8E2JQ19_9PEZI</name>
<proteinExistence type="predicted"/>
<sequence length="138" mass="15781">MFVEQTTEQPSGGKRTSKKRELDSHKAAETVLVRRYARCQNCNEDYDVQFNLEHGEGEGCVWHDGDLVLIPEAFPDDDEVDHGSIDPYTDWRREEFPDGLEWTCCEGDASAEGCRKTRHDCDSSTDDESSSKEEEEEK</sequence>